<name>A0AAD3MZQ5_LATJO</name>
<comment type="caution">
    <text evidence="1">The sequence shown here is derived from an EMBL/GenBank/DDBJ whole genome shotgun (WGS) entry which is preliminary data.</text>
</comment>
<reference evidence="1" key="1">
    <citation type="submission" date="2022-08" db="EMBL/GenBank/DDBJ databases">
        <title>Genome sequencing of akame (Lates japonicus).</title>
        <authorList>
            <person name="Hashiguchi Y."/>
            <person name="Takahashi H."/>
        </authorList>
    </citation>
    <scope>NUCLEOTIDE SEQUENCE</scope>
    <source>
        <strain evidence="1">Kochi</strain>
    </source>
</reference>
<accession>A0AAD3MZQ5</accession>
<dbReference type="EMBL" id="BRZM01000062">
    <property type="protein sequence ID" value="GLD63460.1"/>
    <property type="molecule type" value="Genomic_DNA"/>
</dbReference>
<sequence length="133" mass="15156">MNSWVCEETVVHMRSRTASFLALLRLLEMSGWWWPPQVFQVVAVVGVTATCDGQFGIYIPLLPLPWNHALFFYKGIALYDCHKDAAPKKLETDMKQEKLLMQDPRPGPGRRKDARADRLFTSAPLSAEHISLE</sequence>
<keyword evidence="2" id="KW-1185">Reference proteome</keyword>
<dbReference type="Proteomes" id="UP001279410">
    <property type="component" value="Unassembled WGS sequence"/>
</dbReference>
<protein>
    <submittedName>
        <fullName evidence="1">Probable palmitoyltransferase ZDHHC11</fullName>
    </submittedName>
</protein>
<organism evidence="1 2">
    <name type="scientific">Lates japonicus</name>
    <name type="common">Japanese lates</name>
    <dbReference type="NCBI Taxonomy" id="270547"/>
    <lineage>
        <taxon>Eukaryota</taxon>
        <taxon>Metazoa</taxon>
        <taxon>Chordata</taxon>
        <taxon>Craniata</taxon>
        <taxon>Vertebrata</taxon>
        <taxon>Euteleostomi</taxon>
        <taxon>Actinopterygii</taxon>
        <taxon>Neopterygii</taxon>
        <taxon>Teleostei</taxon>
        <taxon>Neoteleostei</taxon>
        <taxon>Acanthomorphata</taxon>
        <taxon>Carangaria</taxon>
        <taxon>Carangaria incertae sedis</taxon>
        <taxon>Centropomidae</taxon>
        <taxon>Lates</taxon>
    </lineage>
</organism>
<dbReference type="AlphaFoldDB" id="A0AAD3MZQ5"/>
<evidence type="ECO:0000313" key="1">
    <source>
        <dbReference type="EMBL" id="GLD63460.1"/>
    </source>
</evidence>
<gene>
    <name evidence="1" type="ORF">AKAME5_001508300</name>
</gene>
<evidence type="ECO:0000313" key="2">
    <source>
        <dbReference type="Proteomes" id="UP001279410"/>
    </source>
</evidence>
<proteinExistence type="predicted"/>